<evidence type="ECO:0000313" key="6">
    <source>
        <dbReference type="EMBL" id="MDQ0421361.1"/>
    </source>
</evidence>
<protein>
    <submittedName>
        <fullName evidence="6">DNA-binding transcriptional ArsR family regulator</fullName>
    </submittedName>
</protein>
<dbReference type="PROSITE" id="PS50987">
    <property type="entry name" value="HTH_ARSR_2"/>
    <property type="match status" value="1"/>
</dbReference>
<dbReference type="EMBL" id="JAUSUW010000006">
    <property type="protein sequence ID" value="MDQ0421361.1"/>
    <property type="molecule type" value="Genomic_DNA"/>
</dbReference>
<dbReference type="InterPro" id="IPR001845">
    <property type="entry name" value="HTH_ArsR_DNA-bd_dom"/>
</dbReference>
<dbReference type="InterPro" id="IPR036388">
    <property type="entry name" value="WH-like_DNA-bd_sf"/>
</dbReference>
<dbReference type="NCBIfam" id="NF033788">
    <property type="entry name" value="HTH_metalloreg"/>
    <property type="match status" value="1"/>
</dbReference>
<dbReference type="RefSeq" id="WP_307372979.1">
    <property type="nucleotide sequence ID" value="NZ_JAUSUW010000006.1"/>
</dbReference>
<dbReference type="InterPro" id="IPR011991">
    <property type="entry name" value="ArsR-like_HTH"/>
</dbReference>
<evidence type="ECO:0000256" key="3">
    <source>
        <dbReference type="ARBA" id="ARBA00023163"/>
    </source>
</evidence>
<evidence type="ECO:0000256" key="4">
    <source>
        <dbReference type="SAM" id="MobiDB-lite"/>
    </source>
</evidence>
<dbReference type="PANTHER" id="PTHR33154:SF33">
    <property type="entry name" value="TRANSCRIPTIONAL REPRESSOR SDPR"/>
    <property type="match status" value="1"/>
</dbReference>
<keyword evidence="2 6" id="KW-0238">DNA-binding</keyword>
<dbReference type="InterPro" id="IPR051081">
    <property type="entry name" value="HTH_MetalResp_TranReg"/>
</dbReference>
<dbReference type="CDD" id="cd00090">
    <property type="entry name" value="HTH_ARSR"/>
    <property type="match status" value="1"/>
</dbReference>
<proteinExistence type="predicted"/>
<feature type="compositionally biased region" description="Basic and acidic residues" evidence="4">
    <location>
        <begin position="151"/>
        <end position="165"/>
    </location>
</feature>
<dbReference type="SMART" id="SM00418">
    <property type="entry name" value="HTH_ARSR"/>
    <property type="match status" value="1"/>
</dbReference>
<keyword evidence="1" id="KW-0805">Transcription regulation</keyword>
<feature type="region of interest" description="Disordered" evidence="4">
    <location>
        <begin position="113"/>
        <end position="183"/>
    </location>
</feature>
<comment type="caution">
    <text evidence="6">The sequence shown here is derived from an EMBL/GenBank/DDBJ whole genome shotgun (WGS) entry which is preliminary data.</text>
</comment>
<accession>A0ABU0G7R9</accession>
<dbReference type="Proteomes" id="UP001238496">
    <property type="component" value="Unassembled WGS sequence"/>
</dbReference>
<dbReference type="SUPFAM" id="SSF46785">
    <property type="entry name" value="Winged helix' DNA-binding domain"/>
    <property type="match status" value="1"/>
</dbReference>
<feature type="compositionally biased region" description="Basic and acidic residues" evidence="4">
    <location>
        <begin position="124"/>
        <end position="142"/>
    </location>
</feature>
<dbReference type="Gene3D" id="1.10.10.10">
    <property type="entry name" value="Winged helix-like DNA-binding domain superfamily/Winged helix DNA-binding domain"/>
    <property type="match status" value="1"/>
</dbReference>
<dbReference type="InterPro" id="IPR036390">
    <property type="entry name" value="WH_DNA-bd_sf"/>
</dbReference>
<evidence type="ECO:0000313" key="7">
    <source>
        <dbReference type="Proteomes" id="UP001238496"/>
    </source>
</evidence>
<reference evidence="6 7" key="1">
    <citation type="submission" date="2023-07" db="EMBL/GenBank/DDBJ databases">
        <title>Genomic Encyclopedia of Type Strains, Phase IV (KMG-IV): sequencing the most valuable type-strain genomes for metagenomic binning, comparative biology and taxonomic classification.</title>
        <authorList>
            <person name="Goeker M."/>
        </authorList>
    </citation>
    <scope>NUCLEOTIDE SEQUENCE [LARGE SCALE GENOMIC DNA]</scope>
    <source>
        <strain evidence="6 7">DSM 1111</strain>
    </source>
</reference>
<gene>
    <name evidence="6" type="ORF">J2045_002397</name>
</gene>
<evidence type="ECO:0000256" key="1">
    <source>
        <dbReference type="ARBA" id="ARBA00023015"/>
    </source>
</evidence>
<evidence type="ECO:0000259" key="5">
    <source>
        <dbReference type="PROSITE" id="PS50987"/>
    </source>
</evidence>
<evidence type="ECO:0000256" key="2">
    <source>
        <dbReference type="ARBA" id="ARBA00023125"/>
    </source>
</evidence>
<dbReference type="PRINTS" id="PR00778">
    <property type="entry name" value="HTHARSR"/>
</dbReference>
<dbReference type="PANTHER" id="PTHR33154">
    <property type="entry name" value="TRANSCRIPTIONAL REGULATOR, ARSR FAMILY"/>
    <property type="match status" value="1"/>
</dbReference>
<organism evidence="6 7">
    <name type="scientific">Peteryoungia aggregata LMG 23059</name>
    <dbReference type="NCBI Taxonomy" id="1368425"/>
    <lineage>
        <taxon>Bacteria</taxon>
        <taxon>Pseudomonadati</taxon>
        <taxon>Pseudomonadota</taxon>
        <taxon>Alphaproteobacteria</taxon>
        <taxon>Hyphomicrobiales</taxon>
        <taxon>Rhizobiaceae</taxon>
        <taxon>Peteryoungia</taxon>
    </lineage>
</organism>
<name>A0ABU0G7R9_9HYPH</name>
<keyword evidence="3" id="KW-0804">Transcription</keyword>
<dbReference type="GO" id="GO:0003677">
    <property type="term" value="F:DNA binding"/>
    <property type="evidence" value="ECO:0007669"/>
    <property type="project" value="UniProtKB-KW"/>
</dbReference>
<sequence>MAKRGKTDLHPAMDKISSRVFHALASDPRRMMLVHLSQSTLTAGEIAARFDMAKPSISQHLSILENAELIEGEKKGQYIHYSLRPAALRHALTAMLTTTDVGGETVGALAAEETVAKTKKPSKKKADPAEVETSSDKEEKTSKAKASQKPANEKPVKEKPKKAEADLPPAPQQMGLLDLLGMN</sequence>
<feature type="domain" description="HTH arsR-type" evidence="5">
    <location>
        <begin position="9"/>
        <end position="103"/>
    </location>
</feature>
<dbReference type="Pfam" id="PF01022">
    <property type="entry name" value="HTH_5"/>
    <property type="match status" value="1"/>
</dbReference>
<keyword evidence="7" id="KW-1185">Reference proteome</keyword>